<dbReference type="InterPro" id="IPR036388">
    <property type="entry name" value="WH-like_DNA-bd_sf"/>
</dbReference>
<dbReference type="GO" id="GO:0006355">
    <property type="term" value="P:regulation of DNA-templated transcription"/>
    <property type="evidence" value="ECO:0007669"/>
    <property type="project" value="InterPro"/>
</dbReference>
<gene>
    <name evidence="5" type="ORF">J4573_42870</name>
</gene>
<evidence type="ECO:0000256" key="1">
    <source>
        <dbReference type="ARBA" id="ARBA00005820"/>
    </source>
</evidence>
<dbReference type="InterPro" id="IPR005158">
    <property type="entry name" value="BTAD"/>
</dbReference>
<dbReference type="PROSITE" id="PS51755">
    <property type="entry name" value="OMPR_PHOB"/>
    <property type="match status" value="1"/>
</dbReference>
<dbReference type="InterPro" id="IPR041664">
    <property type="entry name" value="AAA_16"/>
</dbReference>
<dbReference type="Pfam" id="PF13424">
    <property type="entry name" value="TPR_12"/>
    <property type="match status" value="1"/>
</dbReference>
<dbReference type="InterPro" id="IPR011990">
    <property type="entry name" value="TPR-like_helical_dom_sf"/>
</dbReference>
<evidence type="ECO:0000259" key="4">
    <source>
        <dbReference type="PROSITE" id="PS51755"/>
    </source>
</evidence>
<dbReference type="SUPFAM" id="SSF46894">
    <property type="entry name" value="C-terminal effector domain of the bipartite response regulators"/>
    <property type="match status" value="1"/>
</dbReference>
<dbReference type="Pfam" id="PF00486">
    <property type="entry name" value="Trans_reg_C"/>
    <property type="match status" value="1"/>
</dbReference>
<dbReference type="SUPFAM" id="SSF52540">
    <property type="entry name" value="P-loop containing nucleoside triphosphate hydrolases"/>
    <property type="match status" value="1"/>
</dbReference>
<dbReference type="GO" id="GO:0003677">
    <property type="term" value="F:DNA binding"/>
    <property type="evidence" value="ECO:0007669"/>
    <property type="project" value="UniProtKB-UniRule"/>
</dbReference>
<keyword evidence="6" id="KW-1185">Reference proteome</keyword>
<comment type="caution">
    <text evidence="5">The sequence shown here is derived from an EMBL/GenBank/DDBJ whole genome shotgun (WGS) entry which is preliminary data.</text>
</comment>
<proteinExistence type="inferred from homology"/>
<sequence>MRIRILGPLEVADDGRPVEVGGARLRALLILLALDAGRTLPADRLIDDLWEERTPAAAPNALQSLVSRLRTVIGREHLESRPGTYRLLLPREAVDAHDFEARVAAARRSTDPARRSAELREALALWRGPALADVTGLPFADGPAARLEGLRDAALDERIDADLALGRHDELIPELRALTAADPLREPLRGRLIRALYAAGRQADALAEYEAIKQTLADSLGVDPSPDLEELYLAVLRQDSTLASASAPEPQAAEPRRPRGAAGNLRAAITSFIGRDLDLDRVAELLETERLVTLTGPGGAGKTRLSLEAARRASERMPDGAWAIELAPIVDPSEVPSAVLTALDLRDKLWTAPGPGRQVPADANDPLDRLATALADQRLLLVLDNCEHLLDAAARLADRLLADAPGVRILATSREPLGITGEVLWPVESLSPPPPNATAAEAMTYPAVQLLADRAAAVSPGFTVNAGNVADITKICHALDGMPLAIELAAARLRAMPPRLLAARLGDRFRLLNAGSRTALPRHKTLRAVVGWSWDLLDEPERTLWRRLAVFTGGATVESAEDVCAGPGLERADVLEVLTALVDKSLVIVTDTAQAPRYRMLETLRAYGLERLAEAGEEDRVRAAYAAHFLALAENAEPRLYRDEQIEWLGRLSADHDNLHAAMRWAIAAGDGRMAVRFVAALGWYWFLRGQMPEGTDTFVWVLAMPGLPEDETTARALSFGGLAALDRLEADPNATAWLYRAREICDFLGRRPDHPVLRVLSLTLDLFLHHGWDHSALTLFSPLLDDPDDWVRGVARFAHGQVALNFGDISSAADDFERAESAFRNVGDRWGLSFSLHSLAELRSRRGEHEDSAAMLEEALRLNDELGGGPGLVLQTHMKLANELILLGQRDRAVKLLTEALDDAEHIQSREGRAALNYELGEIARWEGDFPEAARLLDKALAVAETITGPPHFRALTLCSRGQLDLAMNDLPRARSRLKESLKWSVRAMDYPVVAYALAGFAGLALREGAPDRAAELIGVSDTLRGSPDLSLWDVLRIQDVTRKALGESAYAAAYERGLDWTFEDVLAAFSMERPSPPALSVGRLEQPD</sequence>
<dbReference type="Gene3D" id="1.10.10.10">
    <property type="entry name" value="Winged helix-like DNA-binding domain superfamily/Winged helix DNA-binding domain"/>
    <property type="match status" value="1"/>
</dbReference>
<dbReference type="InterPro" id="IPR019734">
    <property type="entry name" value="TPR_rpt"/>
</dbReference>
<dbReference type="InterPro" id="IPR027417">
    <property type="entry name" value="P-loop_NTPase"/>
</dbReference>
<feature type="domain" description="OmpR/PhoB-type" evidence="4">
    <location>
        <begin position="1"/>
        <end position="90"/>
    </location>
</feature>
<dbReference type="PANTHER" id="PTHR47691:SF3">
    <property type="entry name" value="HTH-TYPE TRANSCRIPTIONAL REGULATOR RV0890C-RELATED"/>
    <property type="match status" value="1"/>
</dbReference>
<dbReference type="SMART" id="SM00028">
    <property type="entry name" value="TPR"/>
    <property type="match status" value="4"/>
</dbReference>
<evidence type="ECO:0000256" key="3">
    <source>
        <dbReference type="PROSITE-ProRule" id="PRU01091"/>
    </source>
</evidence>
<dbReference type="SMART" id="SM01043">
    <property type="entry name" value="BTAD"/>
    <property type="match status" value="1"/>
</dbReference>
<dbReference type="Proteomes" id="UP000669179">
    <property type="component" value="Unassembled WGS sequence"/>
</dbReference>
<evidence type="ECO:0000313" key="6">
    <source>
        <dbReference type="Proteomes" id="UP000669179"/>
    </source>
</evidence>
<evidence type="ECO:0000313" key="5">
    <source>
        <dbReference type="EMBL" id="MBO2453895.1"/>
    </source>
</evidence>
<feature type="DNA-binding region" description="OmpR/PhoB-type" evidence="3">
    <location>
        <begin position="1"/>
        <end position="90"/>
    </location>
</feature>
<name>A0A939TF09_9ACTN</name>
<dbReference type="SUPFAM" id="SSF48452">
    <property type="entry name" value="TPR-like"/>
    <property type="match status" value="2"/>
</dbReference>
<dbReference type="GO" id="GO:0000160">
    <property type="term" value="P:phosphorelay signal transduction system"/>
    <property type="evidence" value="ECO:0007669"/>
    <property type="project" value="InterPro"/>
</dbReference>
<dbReference type="PANTHER" id="PTHR47691">
    <property type="entry name" value="REGULATOR-RELATED"/>
    <property type="match status" value="1"/>
</dbReference>
<dbReference type="Pfam" id="PF03704">
    <property type="entry name" value="BTAD"/>
    <property type="match status" value="1"/>
</dbReference>
<dbReference type="Gene3D" id="1.25.40.10">
    <property type="entry name" value="Tetratricopeptide repeat domain"/>
    <property type="match status" value="3"/>
</dbReference>
<dbReference type="EMBL" id="JAGEOJ010000023">
    <property type="protein sequence ID" value="MBO2453895.1"/>
    <property type="molecule type" value="Genomic_DNA"/>
</dbReference>
<organism evidence="5 6">
    <name type="scientific">Actinomadura barringtoniae</name>
    <dbReference type="NCBI Taxonomy" id="1427535"/>
    <lineage>
        <taxon>Bacteria</taxon>
        <taxon>Bacillati</taxon>
        <taxon>Actinomycetota</taxon>
        <taxon>Actinomycetes</taxon>
        <taxon>Streptosporangiales</taxon>
        <taxon>Thermomonosporaceae</taxon>
        <taxon>Actinomadura</taxon>
    </lineage>
</organism>
<dbReference type="InterPro" id="IPR016032">
    <property type="entry name" value="Sig_transdc_resp-reg_C-effctor"/>
</dbReference>
<comment type="similarity">
    <text evidence="1">Belongs to the AfsR/DnrI/RedD regulatory family.</text>
</comment>
<keyword evidence="2 3" id="KW-0238">DNA-binding</keyword>
<dbReference type="InterPro" id="IPR001867">
    <property type="entry name" value="OmpR/PhoB-type_DNA-bd"/>
</dbReference>
<dbReference type="InterPro" id="IPR058852">
    <property type="entry name" value="HTH_77"/>
</dbReference>
<dbReference type="Pfam" id="PF25872">
    <property type="entry name" value="HTH_77"/>
    <property type="match status" value="1"/>
</dbReference>
<dbReference type="PRINTS" id="PR00364">
    <property type="entry name" value="DISEASERSIST"/>
</dbReference>
<accession>A0A939TF09</accession>
<dbReference type="SMART" id="SM00862">
    <property type="entry name" value="Trans_reg_C"/>
    <property type="match status" value="1"/>
</dbReference>
<dbReference type="AlphaFoldDB" id="A0A939TF09"/>
<reference evidence="5" key="1">
    <citation type="submission" date="2021-03" db="EMBL/GenBank/DDBJ databases">
        <authorList>
            <person name="Kanchanasin P."/>
            <person name="Saeng-In P."/>
            <person name="Phongsopitanun W."/>
            <person name="Yuki M."/>
            <person name="Kudo T."/>
            <person name="Ohkuma M."/>
            <person name="Tanasupawat S."/>
        </authorList>
    </citation>
    <scope>NUCLEOTIDE SEQUENCE</scope>
    <source>
        <strain evidence="5">GKU 128</strain>
    </source>
</reference>
<protein>
    <submittedName>
        <fullName evidence="5">Tetratricopeptide repeat protein</fullName>
    </submittedName>
</protein>
<dbReference type="CDD" id="cd15831">
    <property type="entry name" value="BTAD"/>
    <property type="match status" value="1"/>
</dbReference>
<dbReference type="RefSeq" id="WP_208261931.1">
    <property type="nucleotide sequence ID" value="NZ_JAGEOJ010000023.1"/>
</dbReference>
<dbReference type="Gene3D" id="3.40.50.300">
    <property type="entry name" value="P-loop containing nucleotide triphosphate hydrolases"/>
    <property type="match status" value="1"/>
</dbReference>
<evidence type="ECO:0000256" key="2">
    <source>
        <dbReference type="ARBA" id="ARBA00023125"/>
    </source>
</evidence>
<dbReference type="Pfam" id="PF13191">
    <property type="entry name" value="AAA_16"/>
    <property type="match status" value="1"/>
</dbReference>